<dbReference type="RefSeq" id="WP_074772977.1">
    <property type="nucleotide sequence ID" value="NZ_FNKP01000003.1"/>
</dbReference>
<comment type="similarity">
    <text evidence="7">Belongs to the binding-protein-dependent transport system permease family.</text>
</comment>
<keyword evidence="10" id="KW-1185">Reference proteome</keyword>
<evidence type="ECO:0000256" key="3">
    <source>
        <dbReference type="ARBA" id="ARBA00022475"/>
    </source>
</evidence>
<evidence type="ECO:0000313" key="10">
    <source>
        <dbReference type="Proteomes" id="UP000183487"/>
    </source>
</evidence>
<reference evidence="10" key="1">
    <citation type="submission" date="2016-10" db="EMBL/GenBank/DDBJ databases">
        <authorList>
            <person name="Varghese N."/>
        </authorList>
    </citation>
    <scope>NUCLEOTIDE SEQUENCE [LARGE SCALE GENOMIC DNA]</scope>
    <source>
        <strain evidence="10">GAS106B</strain>
    </source>
</reference>
<dbReference type="CDD" id="cd06261">
    <property type="entry name" value="TM_PBP2"/>
    <property type="match status" value="1"/>
</dbReference>
<dbReference type="PROSITE" id="PS50928">
    <property type="entry name" value="ABC_TM1"/>
    <property type="match status" value="1"/>
</dbReference>
<dbReference type="GO" id="GO:0055085">
    <property type="term" value="P:transmembrane transport"/>
    <property type="evidence" value="ECO:0007669"/>
    <property type="project" value="InterPro"/>
</dbReference>
<dbReference type="PANTHER" id="PTHR43386">
    <property type="entry name" value="OLIGOPEPTIDE TRANSPORT SYSTEM PERMEASE PROTEIN APPC"/>
    <property type="match status" value="1"/>
</dbReference>
<evidence type="ECO:0000313" key="9">
    <source>
        <dbReference type="EMBL" id="SDR52542.1"/>
    </source>
</evidence>
<evidence type="ECO:0000256" key="1">
    <source>
        <dbReference type="ARBA" id="ARBA00004651"/>
    </source>
</evidence>
<gene>
    <name evidence="9" type="ORF">SAMN05443245_7219</name>
</gene>
<feature type="transmembrane region" description="Helical" evidence="7">
    <location>
        <begin position="6"/>
        <end position="26"/>
    </location>
</feature>
<keyword evidence="5 7" id="KW-1133">Transmembrane helix</keyword>
<keyword evidence="2 7" id="KW-0813">Transport</keyword>
<dbReference type="InterPro" id="IPR050366">
    <property type="entry name" value="BP-dependent_transpt_permease"/>
</dbReference>
<feature type="transmembrane region" description="Helical" evidence="7">
    <location>
        <begin position="189"/>
        <end position="210"/>
    </location>
</feature>
<evidence type="ECO:0000256" key="2">
    <source>
        <dbReference type="ARBA" id="ARBA00022448"/>
    </source>
</evidence>
<keyword evidence="3" id="KW-1003">Cell membrane</keyword>
<feature type="transmembrane region" description="Helical" evidence="7">
    <location>
        <begin position="230"/>
        <end position="253"/>
    </location>
</feature>
<keyword evidence="6 7" id="KW-0472">Membrane</keyword>
<sequence length="263" mass="27565">MKRTPYLSLAFLLLCALLALGAPWLARHGVNEIVGGNWDGPSALAWFGTDNIGRDAWSRLVYGARNTIGLGLLSTLLAFASGGLLGMLAGVAGGWLDTGLSCSNDVLMSIPSLIFALVVLAVTPPGALTVCLVVAALEGIRIFRVTRALAADVAVLDYIEVARLRGEGIAVLIFREVLPNIARPLVAEFGLRLVFAILLISTLSFLGLGLQPPATDWGSLAKENKDGVLFGVWAAMIPGASIGLLSLSINAVLDWLAHRGKAA</sequence>
<evidence type="ECO:0000256" key="4">
    <source>
        <dbReference type="ARBA" id="ARBA00022692"/>
    </source>
</evidence>
<dbReference type="EMBL" id="FNKP01000003">
    <property type="protein sequence ID" value="SDR52542.1"/>
    <property type="molecule type" value="Genomic_DNA"/>
</dbReference>
<dbReference type="PANTHER" id="PTHR43386:SF25">
    <property type="entry name" value="PEPTIDE ABC TRANSPORTER PERMEASE PROTEIN"/>
    <property type="match status" value="1"/>
</dbReference>
<name>A0A1H1JRI9_9BURK</name>
<accession>A0A1H1JRI9</accession>
<feature type="domain" description="ABC transmembrane type-1" evidence="8">
    <location>
        <begin position="64"/>
        <end position="253"/>
    </location>
</feature>
<dbReference type="SUPFAM" id="SSF161098">
    <property type="entry name" value="MetI-like"/>
    <property type="match status" value="1"/>
</dbReference>
<feature type="transmembrane region" description="Helical" evidence="7">
    <location>
        <begin position="68"/>
        <end position="93"/>
    </location>
</feature>
<dbReference type="OrthoDB" id="9783218at2"/>
<dbReference type="InterPro" id="IPR035906">
    <property type="entry name" value="MetI-like_sf"/>
</dbReference>
<feature type="transmembrane region" description="Helical" evidence="7">
    <location>
        <begin position="113"/>
        <end position="137"/>
    </location>
</feature>
<evidence type="ECO:0000256" key="6">
    <source>
        <dbReference type="ARBA" id="ARBA00023136"/>
    </source>
</evidence>
<dbReference type="InterPro" id="IPR000515">
    <property type="entry name" value="MetI-like"/>
</dbReference>
<evidence type="ECO:0000256" key="5">
    <source>
        <dbReference type="ARBA" id="ARBA00022989"/>
    </source>
</evidence>
<dbReference type="GO" id="GO:0005886">
    <property type="term" value="C:plasma membrane"/>
    <property type="evidence" value="ECO:0007669"/>
    <property type="project" value="UniProtKB-SubCell"/>
</dbReference>
<evidence type="ECO:0000259" key="8">
    <source>
        <dbReference type="PROSITE" id="PS50928"/>
    </source>
</evidence>
<dbReference type="Gene3D" id="1.10.3720.10">
    <property type="entry name" value="MetI-like"/>
    <property type="match status" value="1"/>
</dbReference>
<keyword evidence="4 7" id="KW-0812">Transmembrane</keyword>
<comment type="subcellular location">
    <subcellularLocation>
        <location evidence="1 7">Cell membrane</location>
        <topology evidence="1 7">Multi-pass membrane protein</topology>
    </subcellularLocation>
</comment>
<protein>
    <submittedName>
        <fullName evidence="9">Peptide/nickel transport system permease protein</fullName>
    </submittedName>
</protein>
<dbReference type="AlphaFoldDB" id="A0A1H1JRI9"/>
<evidence type="ECO:0000256" key="7">
    <source>
        <dbReference type="RuleBase" id="RU363032"/>
    </source>
</evidence>
<proteinExistence type="inferred from homology"/>
<dbReference type="Pfam" id="PF00528">
    <property type="entry name" value="BPD_transp_1"/>
    <property type="match status" value="1"/>
</dbReference>
<organism evidence="9 10">
    <name type="scientific">Paraburkholderia fungorum</name>
    <dbReference type="NCBI Taxonomy" id="134537"/>
    <lineage>
        <taxon>Bacteria</taxon>
        <taxon>Pseudomonadati</taxon>
        <taxon>Pseudomonadota</taxon>
        <taxon>Betaproteobacteria</taxon>
        <taxon>Burkholderiales</taxon>
        <taxon>Burkholderiaceae</taxon>
        <taxon>Paraburkholderia</taxon>
    </lineage>
</organism>
<dbReference type="Proteomes" id="UP000183487">
    <property type="component" value="Unassembled WGS sequence"/>
</dbReference>